<organism evidence="1 2">
    <name type="scientific">Austropuccinia psidii MF-1</name>
    <dbReference type="NCBI Taxonomy" id="1389203"/>
    <lineage>
        <taxon>Eukaryota</taxon>
        <taxon>Fungi</taxon>
        <taxon>Dikarya</taxon>
        <taxon>Basidiomycota</taxon>
        <taxon>Pucciniomycotina</taxon>
        <taxon>Pucciniomycetes</taxon>
        <taxon>Pucciniales</taxon>
        <taxon>Sphaerophragmiaceae</taxon>
        <taxon>Austropuccinia</taxon>
    </lineage>
</organism>
<name>A0A9Q3KHY5_9BASI</name>
<dbReference type="Gene3D" id="3.40.50.720">
    <property type="entry name" value="NAD(P)-binding Rossmann-like Domain"/>
    <property type="match status" value="1"/>
</dbReference>
<evidence type="ECO:0000313" key="1">
    <source>
        <dbReference type="EMBL" id="MBW0581940.1"/>
    </source>
</evidence>
<keyword evidence="2" id="KW-1185">Reference proteome</keyword>
<evidence type="ECO:0000313" key="2">
    <source>
        <dbReference type="Proteomes" id="UP000765509"/>
    </source>
</evidence>
<dbReference type="EMBL" id="AVOT02111234">
    <property type="protein sequence ID" value="MBW0581940.1"/>
    <property type="molecule type" value="Genomic_DNA"/>
</dbReference>
<reference evidence="1" key="1">
    <citation type="submission" date="2021-03" db="EMBL/GenBank/DDBJ databases">
        <title>Draft genome sequence of rust myrtle Austropuccinia psidii MF-1, a brazilian biotype.</title>
        <authorList>
            <person name="Quecine M.C."/>
            <person name="Pachon D.M.R."/>
            <person name="Bonatelli M.L."/>
            <person name="Correr F.H."/>
            <person name="Franceschini L.M."/>
            <person name="Leite T.F."/>
            <person name="Margarido G.R.A."/>
            <person name="Almeida C.A."/>
            <person name="Ferrarezi J.A."/>
            <person name="Labate C.A."/>
        </authorList>
    </citation>
    <scope>NUCLEOTIDE SEQUENCE</scope>
    <source>
        <strain evidence="1">MF-1</strain>
    </source>
</reference>
<dbReference type="AlphaFoldDB" id="A0A9Q3KHY5"/>
<feature type="non-terminal residue" evidence="1">
    <location>
        <position position="1"/>
    </location>
</feature>
<dbReference type="Proteomes" id="UP000765509">
    <property type="component" value="Unassembled WGS sequence"/>
</dbReference>
<gene>
    <name evidence="1" type="ORF">O181_121655</name>
</gene>
<dbReference type="OrthoDB" id="2898509at2759"/>
<proteinExistence type="predicted"/>
<comment type="caution">
    <text evidence="1">The sequence shown here is derived from an EMBL/GenBank/DDBJ whole genome shotgun (WGS) entry which is preliminary data.</text>
</comment>
<accession>A0A9Q3KHY5</accession>
<sequence>ESKILKSNSTIVSIFSPGYNYPNLNLNDLSLKNLNSKNPWKFIMAINQAKRDSMVLDAITMEFNRRYPFRVYHLFPGFVHTNAAANRALPFPLPQLSSIFGPTLARTIGNTPSSYSDIPVFFAANPKAKEFDSYFYNERLQKIEIAQWAQDKNNCEKLFDKISSFFNP</sequence>
<protein>
    <submittedName>
        <fullName evidence="1">Uncharacterized protein</fullName>
    </submittedName>
</protein>